<organism evidence="2 3">
    <name type="scientific">Dokdonella soli</name>
    <dbReference type="NCBI Taxonomy" id="529810"/>
    <lineage>
        <taxon>Bacteria</taxon>
        <taxon>Pseudomonadati</taxon>
        <taxon>Pseudomonadota</taxon>
        <taxon>Gammaproteobacteria</taxon>
        <taxon>Lysobacterales</taxon>
        <taxon>Rhodanobacteraceae</taxon>
        <taxon>Dokdonella</taxon>
    </lineage>
</organism>
<evidence type="ECO:0000313" key="2">
    <source>
        <dbReference type="EMBL" id="GAA0723270.1"/>
    </source>
</evidence>
<feature type="signal peptide" evidence="1">
    <location>
        <begin position="1"/>
        <end position="22"/>
    </location>
</feature>
<dbReference type="Proteomes" id="UP001501523">
    <property type="component" value="Unassembled WGS sequence"/>
</dbReference>
<feature type="chain" id="PRO_5045626529" description="Right-handed parallel beta-helix repeat-containing protein" evidence="1">
    <location>
        <begin position="23"/>
        <end position="536"/>
    </location>
</feature>
<proteinExistence type="predicted"/>
<keyword evidence="1" id="KW-0732">Signal</keyword>
<comment type="caution">
    <text evidence="2">The sequence shown here is derived from an EMBL/GenBank/DDBJ whole genome shotgun (WGS) entry which is preliminary data.</text>
</comment>
<evidence type="ECO:0000313" key="3">
    <source>
        <dbReference type="Proteomes" id="UP001501523"/>
    </source>
</evidence>
<reference evidence="2 3" key="1">
    <citation type="journal article" date="2019" name="Int. J. Syst. Evol. Microbiol.">
        <title>The Global Catalogue of Microorganisms (GCM) 10K type strain sequencing project: providing services to taxonomists for standard genome sequencing and annotation.</title>
        <authorList>
            <consortium name="The Broad Institute Genomics Platform"/>
            <consortium name="The Broad Institute Genome Sequencing Center for Infectious Disease"/>
            <person name="Wu L."/>
            <person name="Ma J."/>
        </authorList>
    </citation>
    <scope>NUCLEOTIDE SEQUENCE [LARGE SCALE GENOMIC DNA]</scope>
    <source>
        <strain evidence="2 3">JCM 15421</strain>
    </source>
</reference>
<evidence type="ECO:0000256" key="1">
    <source>
        <dbReference type="SAM" id="SignalP"/>
    </source>
</evidence>
<evidence type="ECO:0008006" key="4">
    <source>
        <dbReference type="Google" id="ProtNLM"/>
    </source>
</evidence>
<sequence>MKSYALFVGAALLLAGTSRAHAGVVPCTPGAHTFCVLNTADTGTGSLRQAITDANAAGGTNTIGFAIPGTGVQTITLASRLPQITSSVTIDGTTQPGWLANTNTPDQGGLNTKLMVEINGTTSSTQYADWGFSLSGSPVVTIQGLAIYGISGDAIDGDANITGGMINVYGCFLGTRADGTVPPAFGSLFGNRGLAARTGAGHAQIGGQAAGQRNLILGNEGGGILVQGPAIIEGNLIGTDVTGTLNPVSGTSSNWPWIVVPGNHMGIRIGCIGASCTATGHPSRNIISGNHEYGIGIWDGFAGGGAYGGLEIKGNYIGTDVSGTKPLPNGDASGGCPIYCGGIQLQGSSSIATPASVIGGPNPGEGNLIAYNNGPGITAYNGEIGASFDHQGNAIHNNRRTDIAFNLLDGWVPNDPGDADTGTNNLQNYPVIQSAHVSSGQLTVTYSVDSTTGNSTYPLRIDFYVDIDEGSGEFLVSDSYPATSAQAMRTVTLMLPADAQSPVGFVATATTADHYASEFSPSYVFDRIFADRFEGH</sequence>
<accession>A0ABN1IXA8</accession>
<keyword evidence="3" id="KW-1185">Reference proteome</keyword>
<dbReference type="EMBL" id="BAAAEU010000025">
    <property type="protein sequence ID" value="GAA0723270.1"/>
    <property type="molecule type" value="Genomic_DNA"/>
</dbReference>
<name>A0ABN1IXA8_9GAMM</name>
<dbReference type="RefSeq" id="WP_343793610.1">
    <property type="nucleotide sequence ID" value="NZ_BAAAEU010000025.1"/>
</dbReference>
<protein>
    <recommendedName>
        <fullName evidence="4">Right-handed parallel beta-helix repeat-containing protein</fullName>
    </recommendedName>
</protein>
<gene>
    <name evidence="2" type="ORF">GCM10009105_35150</name>
</gene>